<evidence type="ECO:0000256" key="6">
    <source>
        <dbReference type="ARBA" id="ARBA00023136"/>
    </source>
</evidence>
<feature type="chain" id="PRO_5025562870" evidence="9">
    <location>
        <begin position="20"/>
        <end position="415"/>
    </location>
</feature>
<dbReference type="Pfam" id="PF16010">
    <property type="entry name" value="CDH-cyt"/>
    <property type="match status" value="1"/>
</dbReference>
<feature type="transmembrane region" description="Helical" evidence="8">
    <location>
        <begin position="215"/>
        <end position="235"/>
    </location>
</feature>
<dbReference type="GO" id="GO:0016020">
    <property type="term" value="C:membrane"/>
    <property type="evidence" value="ECO:0007669"/>
    <property type="project" value="UniProtKB-SubCell"/>
</dbReference>
<dbReference type="InterPro" id="IPR005018">
    <property type="entry name" value="DOMON_domain"/>
</dbReference>
<proteinExistence type="predicted"/>
<evidence type="ECO:0000256" key="9">
    <source>
        <dbReference type="SAM" id="SignalP"/>
    </source>
</evidence>
<evidence type="ECO:0000259" key="10">
    <source>
        <dbReference type="SMART" id="SM00664"/>
    </source>
</evidence>
<keyword evidence="2" id="KW-0813">Transport</keyword>
<dbReference type="PANTHER" id="PTHR47797:SF1">
    <property type="entry name" value="CYTOCHROME B561 DOMAIN-CONTAINING PROTEIN-RELATED"/>
    <property type="match status" value="1"/>
</dbReference>
<evidence type="ECO:0000256" key="2">
    <source>
        <dbReference type="ARBA" id="ARBA00022448"/>
    </source>
</evidence>
<dbReference type="EMBL" id="ML996573">
    <property type="protein sequence ID" value="KAF2757605.1"/>
    <property type="molecule type" value="Genomic_DNA"/>
</dbReference>
<dbReference type="SMART" id="SM00664">
    <property type="entry name" value="DoH"/>
    <property type="match status" value="1"/>
</dbReference>
<feature type="transmembrane region" description="Helical" evidence="8">
    <location>
        <begin position="324"/>
        <end position="345"/>
    </location>
</feature>
<evidence type="ECO:0000313" key="13">
    <source>
        <dbReference type="Proteomes" id="UP000799437"/>
    </source>
</evidence>
<dbReference type="Proteomes" id="UP000799437">
    <property type="component" value="Unassembled WGS sequence"/>
</dbReference>
<name>A0A6A6W4X0_9PEZI</name>
<keyword evidence="5 8" id="KW-1133">Transmembrane helix</keyword>
<keyword evidence="4" id="KW-0249">Electron transport</keyword>
<dbReference type="PANTHER" id="PTHR47797">
    <property type="entry name" value="DEHYDROGENASE, PUTATIVE (AFU_ORTHOLOGUE AFUA_8G05805)-RELATED"/>
    <property type="match status" value="1"/>
</dbReference>
<feature type="domain" description="Cytochrome b561" evidence="11">
    <location>
        <begin position="219"/>
        <end position="341"/>
    </location>
</feature>
<dbReference type="Gene3D" id="2.60.40.1210">
    <property type="entry name" value="Cellobiose dehydrogenase, cytochrome domain"/>
    <property type="match status" value="1"/>
</dbReference>
<keyword evidence="3 8" id="KW-0812">Transmembrane</keyword>
<keyword evidence="9" id="KW-0732">Signal</keyword>
<dbReference type="RefSeq" id="XP_033600056.1">
    <property type="nucleotide sequence ID" value="XM_033741371.1"/>
</dbReference>
<dbReference type="SMART" id="SM00665">
    <property type="entry name" value="B561"/>
    <property type="match status" value="1"/>
</dbReference>
<evidence type="ECO:0000256" key="1">
    <source>
        <dbReference type="ARBA" id="ARBA00004370"/>
    </source>
</evidence>
<feature type="signal peptide" evidence="9">
    <location>
        <begin position="1"/>
        <end position="19"/>
    </location>
</feature>
<evidence type="ECO:0000256" key="3">
    <source>
        <dbReference type="ARBA" id="ARBA00022692"/>
    </source>
</evidence>
<evidence type="ECO:0000256" key="4">
    <source>
        <dbReference type="ARBA" id="ARBA00022982"/>
    </source>
</evidence>
<feature type="transmembrane region" description="Helical" evidence="8">
    <location>
        <begin position="351"/>
        <end position="372"/>
    </location>
</feature>
<feature type="transmembrane region" description="Helical" evidence="8">
    <location>
        <begin position="247"/>
        <end position="272"/>
    </location>
</feature>
<keyword evidence="6 8" id="KW-0472">Membrane</keyword>
<dbReference type="OrthoDB" id="19261at2759"/>
<feature type="region of interest" description="Disordered" evidence="7">
    <location>
        <begin position="388"/>
        <end position="415"/>
    </location>
</feature>
<feature type="domain" description="DOMON" evidence="10">
    <location>
        <begin position="60"/>
        <end position="150"/>
    </location>
</feature>
<dbReference type="Gene3D" id="1.20.120.1770">
    <property type="match status" value="1"/>
</dbReference>
<feature type="compositionally biased region" description="Gly residues" evidence="7">
    <location>
        <begin position="388"/>
        <end position="401"/>
    </location>
</feature>
<protein>
    <submittedName>
        <fullName evidence="12">CBD9-like protein</fullName>
    </submittedName>
</protein>
<dbReference type="CDD" id="cd09630">
    <property type="entry name" value="CDH_like_cytochrome"/>
    <property type="match status" value="1"/>
</dbReference>
<evidence type="ECO:0000259" key="11">
    <source>
        <dbReference type="SMART" id="SM00665"/>
    </source>
</evidence>
<gene>
    <name evidence="12" type="ORF">EJ05DRAFT_395114</name>
</gene>
<accession>A0A6A6W4X0</accession>
<dbReference type="AlphaFoldDB" id="A0A6A6W4X0"/>
<dbReference type="InterPro" id="IPR006593">
    <property type="entry name" value="Cyt_b561/ferric_Rdtase_TM"/>
</dbReference>
<dbReference type="CDD" id="cd08760">
    <property type="entry name" value="Cyt_b561_FRRS1_like"/>
    <property type="match status" value="1"/>
</dbReference>
<dbReference type="SUPFAM" id="SSF49344">
    <property type="entry name" value="CBD9-like"/>
    <property type="match status" value="1"/>
</dbReference>
<dbReference type="GeneID" id="54482425"/>
<dbReference type="InterPro" id="IPR015920">
    <property type="entry name" value="Cellobiose_DH-like_cyt"/>
</dbReference>
<reference evidence="12" key="1">
    <citation type="journal article" date="2020" name="Stud. Mycol.">
        <title>101 Dothideomycetes genomes: a test case for predicting lifestyles and emergence of pathogens.</title>
        <authorList>
            <person name="Haridas S."/>
            <person name="Albert R."/>
            <person name="Binder M."/>
            <person name="Bloem J."/>
            <person name="Labutti K."/>
            <person name="Salamov A."/>
            <person name="Andreopoulos B."/>
            <person name="Baker S."/>
            <person name="Barry K."/>
            <person name="Bills G."/>
            <person name="Bluhm B."/>
            <person name="Cannon C."/>
            <person name="Castanera R."/>
            <person name="Culley D."/>
            <person name="Daum C."/>
            <person name="Ezra D."/>
            <person name="Gonzalez J."/>
            <person name="Henrissat B."/>
            <person name="Kuo A."/>
            <person name="Liang C."/>
            <person name="Lipzen A."/>
            <person name="Lutzoni F."/>
            <person name="Magnuson J."/>
            <person name="Mondo S."/>
            <person name="Nolan M."/>
            <person name="Ohm R."/>
            <person name="Pangilinan J."/>
            <person name="Park H.-J."/>
            <person name="Ramirez L."/>
            <person name="Alfaro M."/>
            <person name="Sun H."/>
            <person name="Tritt A."/>
            <person name="Yoshinaga Y."/>
            <person name="Zwiers L.-H."/>
            <person name="Turgeon B."/>
            <person name="Goodwin S."/>
            <person name="Spatafora J."/>
            <person name="Crous P."/>
            <person name="Grigoriev I."/>
        </authorList>
    </citation>
    <scope>NUCLEOTIDE SEQUENCE</scope>
    <source>
        <strain evidence="12">CBS 121739</strain>
    </source>
</reference>
<evidence type="ECO:0000256" key="5">
    <source>
        <dbReference type="ARBA" id="ARBA00022989"/>
    </source>
</evidence>
<comment type="subcellular location">
    <subcellularLocation>
        <location evidence="1">Membrane</location>
    </subcellularLocation>
</comment>
<keyword evidence="13" id="KW-1185">Reference proteome</keyword>
<sequence length="415" mass="43476">MYRLNLLWPLLLQVATTFAQFTTTCFDGNVCYRLNIPQQTADDGQGDIFLQVTAPTAFSWVAIGQGSGMAGSHMFIVYAASADNVTVSPRLGVGEVEPVYTPDTQLTVLEGSGIADGVMTANIRCSNCESWSGGSMSFSAASAQWIHAAHAGPPLDSTSPTERLSQHNAGDSHFDWDMSTAVGGSSLNPFVDAATAPSPSDNPIINTITEPFPPAVLLAHAVCACLAMLLLFPLGSISIRIPGIKHALYIHAGIQLTALLTLTAGAACGIYVAAVDGYLRTPHAIIGLVVLSLLLLVQPLLGMLHHRRFAQLHRRTSVSHMHIWLGRGAITLGIVNGGLGLQLTGGNKEWNIVYGVVAAVVWVSWMGVAGWAEVRRVRGQSAGVENRGGIGKVSGGNGNGLGSMESVGSGRGMAA</sequence>
<evidence type="ECO:0000256" key="7">
    <source>
        <dbReference type="SAM" id="MobiDB-lite"/>
    </source>
</evidence>
<feature type="transmembrane region" description="Helical" evidence="8">
    <location>
        <begin position="284"/>
        <end position="304"/>
    </location>
</feature>
<evidence type="ECO:0000256" key="8">
    <source>
        <dbReference type="SAM" id="Phobius"/>
    </source>
</evidence>
<evidence type="ECO:0000313" key="12">
    <source>
        <dbReference type="EMBL" id="KAF2757605.1"/>
    </source>
</evidence>
<organism evidence="12 13">
    <name type="scientific">Pseudovirgaria hyperparasitica</name>
    <dbReference type="NCBI Taxonomy" id="470096"/>
    <lineage>
        <taxon>Eukaryota</taxon>
        <taxon>Fungi</taxon>
        <taxon>Dikarya</taxon>
        <taxon>Ascomycota</taxon>
        <taxon>Pezizomycotina</taxon>
        <taxon>Dothideomycetes</taxon>
        <taxon>Dothideomycetes incertae sedis</taxon>
        <taxon>Acrospermales</taxon>
        <taxon>Acrospermaceae</taxon>
        <taxon>Pseudovirgaria</taxon>
    </lineage>
</organism>